<dbReference type="EMBL" id="MFJG01000025">
    <property type="protein sequence ID" value="OGG06134.1"/>
    <property type="molecule type" value="Genomic_DNA"/>
</dbReference>
<dbReference type="Gene3D" id="1.10.287.130">
    <property type="match status" value="1"/>
</dbReference>
<dbReference type="InterPro" id="IPR000014">
    <property type="entry name" value="PAS"/>
</dbReference>
<dbReference type="FunFam" id="3.30.565.10:FF:000006">
    <property type="entry name" value="Sensor histidine kinase WalK"/>
    <property type="match status" value="1"/>
</dbReference>
<gene>
    <name evidence="9" type="ORF">A2872_04145</name>
</gene>
<dbReference type="SUPFAM" id="SSF55874">
    <property type="entry name" value="ATPase domain of HSP90 chaperone/DNA topoisomerase II/histidine kinase"/>
    <property type="match status" value="1"/>
</dbReference>
<feature type="domain" description="PAS" evidence="8">
    <location>
        <begin position="207"/>
        <end position="248"/>
    </location>
</feature>
<evidence type="ECO:0000256" key="6">
    <source>
        <dbReference type="SAM" id="Phobius"/>
    </source>
</evidence>
<dbReference type="GO" id="GO:0005886">
    <property type="term" value="C:plasma membrane"/>
    <property type="evidence" value="ECO:0007669"/>
    <property type="project" value="TreeGrafter"/>
</dbReference>
<dbReference type="GO" id="GO:0000155">
    <property type="term" value="F:phosphorelay sensor kinase activity"/>
    <property type="evidence" value="ECO:0007669"/>
    <property type="project" value="InterPro"/>
</dbReference>
<dbReference type="InterPro" id="IPR005467">
    <property type="entry name" value="His_kinase_dom"/>
</dbReference>
<dbReference type="CDD" id="cd00130">
    <property type="entry name" value="PAS"/>
    <property type="match status" value="1"/>
</dbReference>
<evidence type="ECO:0000256" key="2">
    <source>
        <dbReference type="ARBA" id="ARBA00012438"/>
    </source>
</evidence>
<dbReference type="AlphaFoldDB" id="A0A1F5Z1D5"/>
<reference evidence="9 10" key="1">
    <citation type="journal article" date="2016" name="Nat. Commun.">
        <title>Thousands of microbial genomes shed light on interconnected biogeochemical processes in an aquifer system.</title>
        <authorList>
            <person name="Anantharaman K."/>
            <person name="Brown C.T."/>
            <person name="Hug L.A."/>
            <person name="Sharon I."/>
            <person name="Castelle C.J."/>
            <person name="Probst A.J."/>
            <person name="Thomas B.C."/>
            <person name="Singh A."/>
            <person name="Wilkins M.J."/>
            <person name="Karaoz U."/>
            <person name="Brodie E.L."/>
            <person name="Williams K.H."/>
            <person name="Hubbard S.S."/>
            <person name="Banfield J.F."/>
        </authorList>
    </citation>
    <scope>NUCLEOTIDE SEQUENCE [LARGE SCALE GENOMIC DNA]</scope>
</reference>
<dbReference type="Gene3D" id="3.30.450.20">
    <property type="entry name" value="PAS domain"/>
    <property type="match status" value="1"/>
</dbReference>
<dbReference type="STRING" id="1798377.A2872_04145"/>
<organism evidence="9 10">
    <name type="scientific">Candidatus Gottesmanbacteria bacterium RIFCSPHIGHO2_01_FULL_42_12</name>
    <dbReference type="NCBI Taxonomy" id="1798377"/>
    <lineage>
        <taxon>Bacteria</taxon>
        <taxon>Candidatus Gottesmaniibacteriota</taxon>
    </lineage>
</organism>
<evidence type="ECO:0000256" key="3">
    <source>
        <dbReference type="ARBA" id="ARBA00022553"/>
    </source>
</evidence>
<feature type="transmembrane region" description="Helical" evidence="6">
    <location>
        <begin position="6"/>
        <end position="27"/>
    </location>
</feature>
<keyword evidence="4" id="KW-0808">Transferase</keyword>
<keyword evidence="5" id="KW-0418">Kinase</keyword>
<dbReference type="CDD" id="cd00082">
    <property type="entry name" value="HisKA"/>
    <property type="match status" value="1"/>
</dbReference>
<dbReference type="Gene3D" id="3.30.565.10">
    <property type="entry name" value="Histidine kinase-like ATPase, C-terminal domain"/>
    <property type="match status" value="1"/>
</dbReference>
<proteinExistence type="predicted"/>
<dbReference type="PRINTS" id="PR00344">
    <property type="entry name" value="BCTRLSENSOR"/>
</dbReference>
<dbReference type="InterPro" id="IPR036097">
    <property type="entry name" value="HisK_dim/P_sf"/>
</dbReference>
<dbReference type="PROSITE" id="PS50112">
    <property type="entry name" value="PAS"/>
    <property type="match status" value="1"/>
</dbReference>
<dbReference type="InterPro" id="IPR004358">
    <property type="entry name" value="Sig_transdc_His_kin-like_C"/>
</dbReference>
<keyword evidence="6" id="KW-0472">Membrane</keyword>
<dbReference type="InterPro" id="IPR003594">
    <property type="entry name" value="HATPase_dom"/>
</dbReference>
<evidence type="ECO:0000259" key="8">
    <source>
        <dbReference type="PROSITE" id="PS50112"/>
    </source>
</evidence>
<keyword evidence="6" id="KW-0812">Transmembrane</keyword>
<dbReference type="GO" id="GO:0009927">
    <property type="term" value="F:histidine phosphotransfer kinase activity"/>
    <property type="evidence" value="ECO:0007669"/>
    <property type="project" value="TreeGrafter"/>
</dbReference>
<dbReference type="EC" id="2.7.13.3" evidence="2"/>
<dbReference type="Proteomes" id="UP000178681">
    <property type="component" value="Unassembled WGS sequence"/>
</dbReference>
<protein>
    <recommendedName>
        <fullName evidence="2">histidine kinase</fullName>
        <ecNumber evidence="2">2.7.13.3</ecNumber>
    </recommendedName>
</protein>
<evidence type="ECO:0000256" key="1">
    <source>
        <dbReference type="ARBA" id="ARBA00000085"/>
    </source>
</evidence>
<dbReference type="PANTHER" id="PTHR43047:SF72">
    <property type="entry name" value="OSMOSENSING HISTIDINE PROTEIN KINASE SLN1"/>
    <property type="match status" value="1"/>
</dbReference>
<dbReference type="Gene3D" id="3.30.450.40">
    <property type="match status" value="1"/>
</dbReference>
<feature type="domain" description="Histidine kinase" evidence="7">
    <location>
        <begin position="331"/>
        <end position="549"/>
    </location>
</feature>
<dbReference type="SUPFAM" id="SSF55781">
    <property type="entry name" value="GAF domain-like"/>
    <property type="match status" value="1"/>
</dbReference>
<dbReference type="InterPro" id="IPR029016">
    <property type="entry name" value="GAF-like_dom_sf"/>
</dbReference>
<dbReference type="SUPFAM" id="SSF47384">
    <property type="entry name" value="Homodimeric domain of signal transducing histidine kinase"/>
    <property type="match status" value="1"/>
</dbReference>
<comment type="catalytic activity">
    <reaction evidence="1">
        <text>ATP + protein L-histidine = ADP + protein N-phospho-L-histidine.</text>
        <dbReference type="EC" id="2.7.13.3"/>
    </reaction>
</comment>
<dbReference type="Pfam" id="PF02518">
    <property type="entry name" value="HATPase_c"/>
    <property type="match status" value="1"/>
</dbReference>
<keyword evidence="3" id="KW-0597">Phosphoprotein</keyword>
<dbReference type="PROSITE" id="PS50109">
    <property type="entry name" value="HIS_KIN"/>
    <property type="match status" value="1"/>
</dbReference>
<evidence type="ECO:0000256" key="4">
    <source>
        <dbReference type="ARBA" id="ARBA00022679"/>
    </source>
</evidence>
<dbReference type="PANTHER" id="PTHR43047">
    <property type="entry name" value="TWO-COMPONENT HISTIDINE PROTEIN KINASE"/>
    <property type="match status" value="1"/>
</dbReference>
<evidence type="ECO:0000259" key="7">
    <source>
        <dbReference type="PROSITE" id="PS50109"/>
    </source>
</evidence>
<comment type="caution">
    <text evidence="9">The sequence shown here is derived from an EMBL/GenBank/DDBJ whole genome shotgun (WGS) entry which is preliminary data.</text>
</comment>
<dbReference type="InterPro" id="IPR003661">
    <property type="entry name" value="HisK_dim/P_dom"/>
</dbReference>
<name>A0A1F5Z1D5_9BACT</name>
<sequence>MIFAEIFALILAITAIVILFLAFKGVASSKKEIETKRRQIDSKLYEVLVLREISEKIGYELNIDKILEIILASLNKLVPYTAAGFMLLRDKRNVLYRVTLLDRAGRELVNEMRDRMVTVLNGQTNKDFHPEDLEEAIDGNTLDGSISGKSSSFWITPLVINGRGLGVLAIASYKPGLYTGEEMTILGQILEQANKALSKLEALLKAEKGKLGALIFSLIDAIMMFDERQNLVVANPAAQKLLGLVPSDTTTIADVAQVLADRIDIRTKFEESVRGDRMVIYEDLVIKDRFFRMVVTPVKNDFGQVLGGVILFHDTTAGKELEKLREDFTTMMVHELRAPLTVVRGTADMFLADSNLAVRPEGRELLESMHGSADTMLSLVNDLLDVAKIDAGKFQVDKTEGNICDIVREKVLAFTPLAKSRGVTVSYETIKECPQFLFDKFRISQVINNLLSNAVKFTPTGGSVAVRVTPENDEAAVRVDITDTGEGMVPDRLKDLFSKFKQLGAKKEGGSGLGLVIAKGIVEAHGGQLLVSSQLGVGSTFTIILPVTS</sequence>
<dbReference type="SMART" id="SM00387">
    <property type="entry name" value="HATPase_c"/>
    <property type="match status" value="1"/>
</dbReference>
<dbReference type="Pfam" id="PF00512">
    <property type="entry name" value="HisKA"/>
    <property type="match status" value="1"/>
</dbReference>
<accession>A0A1F5Z1D5</accession>
<evidence type="ECO:0000313" key="10">
    <source>
        <dbReference type="Proteomes" id="UP000178681"/>
    </source>
</evidence>
<dbReference type="SMART" id="SM00388">
    <property type="entry name" value="HisKA"/>
    <property type="match status" value="1"/>
</dbReference>
<dbReference type="SUPFAM" id="SSF55785">
    <property type="entry name" value="PYP-like sensor domain (PAS domain)"/>
    <property type="match status" value="1"/>
</dbReference>
<dbReference type="InterPro" id="IPR036890">
    <property type="entry name" value="HATPase_C_sf"/>
</dbReference>
<evidence type="ECO:0000313" key="9">
    <source>
        <dbReference type="EMBL" id="OGG06134.1"/>
    </source>
</evidence>
<evidence type="ECO:0000256" key="5">
    <source>
        <dbReference type="ARBA" id="ARBA00022777"/>
    </source>
</evidence>
<keyword evidence="6" id="KW-1133">Transmembrane helix</keyword>
<dbReference type="InterPro" id="IPR035965">
    <property type="entry name" value="PAS-like_dom_sf"/>
</dbReference>